<keyword evidence="1" id="KW-0479">Metal-binding</keyword>
<keyword evidence="2 4" id="KW-0863">Zinc-finger</keyword>
<dbReference type="AlphaFoldDB" id="A0A369K7V9"/>
<sequence length="184" mass="20371">MYQDFAINPSPAYANATIQGSNLNQQALQAERNGDLQLAERLHLQAIAVKESGLGRNAVSTALSRNALGELYIKMGRLDEAEDNLKKAIAVRNHAGPAFDAAVSRDNLAQLYELRGNFKAAKDIRLSGAPENMSCGFYHCPGQLFRLNQLLRCSQCKSVWYCSKSCQNGDWRARHKKLCRAVAE</sequence>
<dbReference type="PROSITE" id="PS50005">
    <property type="entry name" value="TPR"/>
    <property type="match status" value="1"/>
</dbReference>
<evidence type="ECO:0000256" key="5">
    <source>
        <dbReference type="PROSITE-ProRule" id="PRU00339"/>
    </source>
</evidence>
<evidence type="ECO:0000259" key="6">
    <source>
        <dbReference type="PROSITE" id="PS50865"/>
    </source>
</evidence>
<dbReference type="InterPro" id="IPR019734">
    <property type="entry name" value="TPR_rpt"/>
</dbReference>
<dbReference type="GO" id="GO:0008270">
    <property type="term" value="F:zinc ion binding"/>
    <property type="evidence" value="ECO:0007669"/>
    <property type="project" value="UniProtKB-KW"/>
</dbReference>
<comment type="caution">
    <text evidence="7">The sequence shown here is derived from an EMBL/GenBank/DDBJ whole genome shotgun (WGS) entry which is preliminary data.</text>
</comment>
<protein>
    <recommendedName>
        <fullName evidence="6">MYND-type domain-containing protein</fullName>
    </recommendedName>
</protein>
<dbReference type="PROSITE" id="PS50865">
    <property type="entry name" value="ZF_MYND_2"/>
    <property type="match status" value="1"/>
</dbReference>
<gene>
    <name evidence="7" type="ORF">Hypma_015534</name>
</gene>
<dbReference type="Pfam" id="PF13424">
    <property type="entry name" value="TPR_12"/>
    <property type="match status" value="1"/>
</dbReference>
<organism evidence="7 8">
    <name type="scientific">Hypsizygus marmoreus</name>
    <name type="common">White beech mushroom</name>
    <name type="synonym">Agaricus marmoreus</name>
    <dbReference type="NCBI Taxonomy" id="39966"/>
    <lineage>
        <taxon>Eukaryota</taxon>
        <taxon>Fungi</taxon>
        <taxon>Dikarya</taxon>
        <taxon>Basidiomycota</taxon>
        <taxon>Agaricomycotina</taxon>
        <taxon>Agaricomycetes</taxon>
        <taxon>Agaricomycetidae</taxon>
        <taxon>Agaricales</taxon>
        <taxon>Tricholomatineae</taxon>
        <taxon>Lyophyllaceae</taxon>
        <taxon>Hypsizygus</taxon>
    </lineage>
</organism>
<dbReference type="Gene3D" id="1.25.40.10">
    <property type="entry name" value="Tetratricopeptide repeat domain"/>
    <property type="match status" value="1"/>
</dbReference>
<dbReference type="InParanoid" id="A0A369K7V9"/>
<proteinExistence type="predicted"/>
<feature type="domain" description="MYND-type" evidence="6">
    <location>
        <begin position="132"/>
        <end position="179"/>
    </location>
</feature>
<dbReference type="Proteomes" id="UP000076154">
    <property type="component" value="Unassembled WGS sequence"/>
</dbReference>
<evidence type="ECO:0000256" key="3">
    <source>
        <dbReference type="ARBA" id="ARBA00022833"/>
    </source>
</evidence>
<accession>A0A369K7V9</accession>
<name>A0A369K7V9_HYPMA</name>
<evidence type="ECO:0000256" key="2">
    <source>
        <dbReference type="ARBA" id="ARBA00022771"/>
    </source>
</evidence>
<keyword evidence="5" id="KW-0802">TPR repeat</keyword>
<evidence type="ECO:0000313" key="8">
    <source>
        <dbReference type="Proteomes" id="UP000076154"/>
    </source>
</evidence>
<evidence type="ECO:0000256" key="1">
    <source>
        <dbReference type="ARBA" id="ARBA00022723"/>
    </source>
</evidence>
<evidence type="ECO:0000313" key="7">
    <source>
        <dbReference type="EMBL" id="RDB29550.1"/>
    </source>
</evidence>
<dbReference type="EMBL" id="LUEZ02000010">
    <property type="protein sequence ID" value="RDB29550.1"/>
    <property type="molecule type" value="Genomic_DNA"/>
</dbReference>
<feature type="repeat" description="TPR" evidence="5">
    <location>
        <begin position="62"/>
        <end position="95"/>
    </location>
</feature>
<dbReference type="OrthoDB" id="5231159at2759"/>
<reference evidence="7" key="1">
    <citation type="submission" date="2018-04" db="EMBL/GenBank/DDBJ databases">
        <title>Whole genome sequencing of Hypsizygus marmoreus.</title>
        <authorList>
            <person name="Choi I.-G."/>
            <person name="Min B."/>
            <person name="Kim J.-G."/>
            <person name="Kim S."/>
            <person name="Oh Y.-L."/>
            <person name="Kong W.-S."/>
            <person name="Park H."/>
            <person name="Jeong J."/>
            <person name="Song E.-S."/>
        </authorList>
    </citation>
    <scope>NUCLEOTIDE SEQUENCE [LARGE SCALE GENOMIC DNA]</scope>
    <source>
        <strain evidence="7">51987-8</strain>
    </source>
</reference>
<dbReference type="InterPro" id="IPR002893">
    <property type="entry name" value="Znf_MYND"/>
</dbReference>
<dbReference type="Gene3D" id="6.10.140.2220">
    <property type="match status" value="1"/>
</dbReference>
<evidence type="ECO:0000256" key="4">
    <source>
        <dbReference type="PROSITE-ProRule" id="PRU00134"/>
    </source>
</evidence>
<keyword evidence="3" id="KW-0862">Zinc</keyword>
<keyword evidence="8" id="KW-1185">Reference proteome</keyword>
<dbReference type="InterPro" id="IPR011990">
    <property type="entry name" value="TPR-like_helical_dom_sf"/>
</dbReference>
<dbReference type="STRING" id="39966.A0A369K7V9"/>
<dbReference type="SUPFAM" id="SSF144232">
    <property type="entry name" value="HIT/MYND zinc finger-like"/>
    <property type="match status" value="1"/>
</dbReference>
<dbReference type="SUPFAM" id="SSF48452">
    <property type="entry name" value="TPR-like"/>
    <property type="match status" value="1"/>
</dbReference>
<dbReference type="Pfam" id="PF01753">
    <property type="entry name" value="zf-MYND"/>
    <property type="match status" value="1"/>
</dbReference>
<dbReference type="PROSITE" id="PS01360">
    <property type="entry name" value="ZF_MYND_1"/>
    <property type="match status" value="1"/>
</dbReference>